<dbReference type="Proteomes" id="UP001282336">
    <property type="component" value="Unassembled WGS sequence"/>
</dbReference>
<dbReference type="InterPro" id="IPR016148">
    <property type="entry name" value="Pili_assmbl_chaperone_C"/>
</dbReference>
<protein>
    <submittedName>
        <fullName evidence="11">Molecular chaperone</fullName>
    </submittedName>
</protein>
<comment type="caution">
    <text evidence="11">The sequence shown here is derived from an EMBL/GenBank/DDBJ whole genome shotgun (WGS) entry which is preliminary data.</text>
</comment>
<dbReference type="EMBL" id="JAWXRC010000022">
    <property type="protein sequence ID" value="MDX6031245.1"/>
    <property type="molecule type" value="Genomic_DNA"/>
</dbReference>
<dbReference type="SUPFAM" id="SSF49354">
    <property type="entry name" value="PapD-like"/>
    <property type="match status" value="1"/>
</dbReference>
<comment type="similarity">
    <text evidence="2 7">Belongs to the periplasmic pilus chaperone family.</text>
</comment>
<sequence>MNTMRSYFSAALCCSVLFISSSHAAGIQVGRTRIVYDTSKKEVALPLVNHDKELPWLIQSWTDTGDGKTRGPFVVTPPLFRLDPQKEQNLRIAWSGATLPEDRESLFWLNVRTIPAAAKEDENQNVLRLIYKTRLKLFWRPKGLKGTAGENCKNLRFTRQGTMLQVVNNGEYYSVFDDVHLGSVAVKEADIIAPKSTISLPLSTSVNGQNVSWRCITDYGNATEKYTAALGQG</sequence>
<evidence type="ECO:0000256" key="2">
    <source>
        <dbReference type="ARBA" id="ARBA00007399"/>
    </source>
</evidence>
<keyword evidence="5" id="KW-0574">Periplasm</keyword>
<evidence type="ECO:0000259" key="9">
    <source>
        <dbReference type="Pfam" id="PF00345"/>
    </source>
</evidence>
<evidence type="ECO:0000259" key="10">
    <source>
        <dbReference type="Pfam" id="PF02753"/>
    </source>
</evidence>
<keyword evidence="3" id="KW-1029">Fimbrium biogenesis</keyword>
<feature type="domain" description="Pili assembly chaperone N-terminal" evidence="9">
    <location>
        <begin position="26"/>
        <end position="145"/>
    </location>
</feature>
<evidence type="ECO:0000313" key="11">
    <source>
        <dbReference type="EMBL" id="MDX6031245.1"/>
    </source>
</evidence>
<keyword evidence="4 8" id="KW-0732">Signal</keyword>
<evidence type="ECO:0000256" key="5">
    <source>
        <dbReference type="ARBA" id="ARBA00022764"/>
    </source>
</evidence>
<dbReference type="InterPro" id="IPR036316">
    <property type="entry name" value="Pili_assmbl_chap_C_dom_sf"/>
</dbReference>
<dbReference type="InterPro" id="IPR008962">
    <property type="entry name" value="PapD-like_sf"/>
</dbReference>
<evidence type="ECO:0000313" key="12">
    <source>
        <dbReference type="Proteomes" id="UP001282336"/>
    </source>
</evidence>
<dbReference type="RefSeq" id="WP_319627823.1">
    <property type="nucleotide sequence ID" value="NZ_JAWXRB010000029.1"/>
</dbReference>
<dbReference type="FunFam" id="2.60.40.10:FF:000458">
    <property type="entry name" value="Molecular chaperone FimC"/>
    <property type="match status" value="1"/>
</dbReference>
<name>A0AAJ2S012_9ENTR</name>
<evidence type="ECO:0000256" key="4">
    <source>
        <dbReference type="ARBA" id="ARBA00022729"/>
    </source>
</evidence>
<dbReference type="GO" id="GO:0030288">
    <property type="term" value="C:outer membrane-bounded periplasmic space"/>
    <property type="evidence" value="ECO:0007669"/>
    <property type="project" value="InterPro"/>
</dbReference>
<evidence type="ECO:0000256" key="6">
    <source>
        <dbReference type="ARBA" id="ARBA00023186"/>
    </source>
</evidence>
<reference evidence="11" key="1">
    <citation type="submission" date="2023-11" db="EMBL/GenBank/DDBJ databases">
        <title>Scandinavium wanjuensis sp. nov., isolated from lettuce South Korea.</title>
        <authorList>
            <person name="Park J."/>
            <person name="Park S."/>
            <person name="Oh K.K."/>
            <person name="Cho G.S."/>
            <person name="Franz C.M.A.P."/>
        </authorList>
    </citation>
    <scope>NUCLEOTIDE SEQUENCE</scope>
    <source>
        <strain evidence="11">V105_12</strain>
    </source>
</reference>
<evidence type="ECO:0000256" key="7">
    <source>
        <dbReference type="RuleBase" id="RU003918"/>
    </source>
</evidence>
<dbReference type="Pfam" id="PF02753">
    <property type="entry name" value="PapD_C"/>
    <property type="match status" value="1"/>
</dbReference>
<dbReference type="SUPFAM" id="SSF49584">
    <property type="entry name" value="Periplasmic chaperone C-domain"/>
    <property type="match status" value="1"/>
</dbReference>
<feature type="chain" id="PRO_5042600657" evidence="8">
    <location>
        <begin position="25"/>
        <end position="233"/>
    </location>
</feature>
<gene>
    <name evidence="11" type="ORF">SIL20_06975</name>
</gene>
<dbReference type="PANTHER" id="PTHR30251">
    <property type="entry name" value="PILUS ASSEMBLY CHAPERONE"/>
    <property type="match status" value="1"/>
</dbReference>
<proteinExistence type="inferred from homology"/>
<dbReference type="InterPro" id="IPR050643">
    <property type="entry name" value="Periplasmic_pilus_chap"/>
</dbReference>
<dbReference type="InterPro" id="IPR001829">
    <property type="entry name" value="Pili_assmbl_chaperone_bac"/>
</dbReference>
<dbReference type="PRINTS" id="PR00969">
    <property type="entry name" value="CHAPERONPILI"/>
</dbReference>
<feature type="domain" description="Pili assembly chaperone C-terminal" evidence="10">
    <location>
        <begin position="166"/>
        <end position="223"/>
    </location>
</feature>
<evidence type="ECO:0000256" key="1">
    <source>
        <dbReference type="ARBA" id="ARBA00004418"/>
    </source>
</evidence>
<dbReference type="PANTHER" id="PTHR30251:SF11">
    <property type="entry name" value="CHAPERONE PROTEIN FIMC-RELATED"/>
    <property type="match status" value="1"/>
</dbReference>
<keyword evidence="6 7" id="KW-0143">Chaperone</keyword>
<accession>A0AAJ2S012</accession>
<dbReference type="InterPro" id="IPR016147">
    <property type="entry name" value="Pili_assmbl_chaperone_N"/>
</dbReference>
<evidence type="ECO:0000256" key="3">
    <source>
        <dbReference type="ARBA" id="ARBA00022558"/>
    </source>
</evidence>
<dbReference type="GO" id="GO:0071555">
    <property type="term" value="P:cell wall organization"/>
    <property type="evidence" value="ECO:0007669"/>
    <property type="project" value="InterPro"/>
</dbReference>
<dbReference type="InterPro" id="IPR013783">
    <property type="entry name" value="Ig-like_fold"/>
</dbReference>
<feature type="signal peptide" evidence="8">
    <location>
        <begin position="1"/>
        <end position="24"/>
    </location>
</feature>
<evidence type="ECO:0000256" key="8">
    <source>
        <dbReference type="SAM" id="SignalP"/>
    </source>
</evidence>
<dbReference type="PROSITE" id="PS00635">
    <property type="entry name" value="PILI_CHAPERONE"/>
    <property type="match status" value="1"/>
</dbReference>
<dbReference type="Pfam" id="PF00345">
    <property type="entry name" value="PapD_N"/>
    <property type="match status" value="1"/>
</dbReference>
<organism evidence="11 12">
    <name type="scientific">Scandinavium lactucae</name>
    <dbReference type="NCBI Taxonomy" id="3095028"/>
    <lineage>
        <taxon>Bacteria</taxon>
        <taxon>Pseudomonadati</taxon>
        <taxon>Pseudomonadota</taxon>
        <taxon>Gammaproteobacteria</taxon>
        <taxon>Enterobacterales</taxon>
        <taxon>Enterobacteriaceae</taxon>
        <taxon>Scandinavium</taxon>
    </lineage>
</organism>
<dbReference type="Gene3D" id="2.60.40.10">
    <property type="entry name" value="Immunoglobulins"/>
    <property type="match status" value="2"/>
</dbReference>
<comment type="subcellular location">
    <subcellularLocation>
        <location evidence="1 7">Periplasm</location>
    </subcellularLocation>
</comment>
<dbReference type="InterPro" id="IPR018046">
    <property type="entry name" value="Pili_assmbl_chaperone_CS"/>
</dbReference>
<dbReference type="AlphaFoldDB" id="A0AAJ2S012"/>